<dbReference type="STRING" id="756272.Plabr_1840"/>
<proteinExistence type="predicted"/>
<dbReference type="EMBL" id="CP002546">
    <property type="protein sequence ID" value="ADY59450.1"/>
    <property type="molecule type" value="Genomic_DNA"/>
</dbReference>
<dbReference type="CDD" id="cd10447">
    <property type="entry name" value="GIY-YIG_unchar_2"/>
    <property type="match status" value="1"/>
</dbReference>
<evidence type="ECO:0000313" key="3">
    <source>
        <dbReference type="Proteomes" id="UP000006860"/>
    </source>
</evidence>
<organism evidence="2 3">
    <name type="scientific">Rubinisphaera brasiliensis (strain ATCC 49424 / DSM 5305 / JCM 21570 / IAM 15109 / NBRC 103401 / IFAM 1448)</name>
    <name type="common">Planctomyces brasiliensis</name>
    <dbReference type="NCBI Taxonomy" id="756272"/>
    <lineage>
        <taxon>Bacteria</taxon>
        <taxon>Pseudomonadati</taxon>
        <taxon>Planctomycetota</taxon>
        <taxon>Planctomycetia</taxon>
        <taxon>Planctomycetales</taxon>
        <taxon>Planctomycetaceae</taxon>
        <taxon>Rubinisphaera</taxon>
    </lineage>
</organism>
<dbReference type="AlphaFoldDB" id="F0SGA8"/>
<dbReference type="KEGG" id="pbs:Plabr_1840"/>
<dbReference type="HOGENOM" id="CLU_052782_2_0_0"/>
<feature type="domain" description="DUF4357" evidence="1">
    <location>
        <begin position="227"/>
        <end position="280"/>
    </location>
</feature>
<dbReference type="Proteomes" id="UP000006860">
    <property type="component" value="Chromosome"/>
</dbReference>
<dbReference type="RefSeq" id="WP_013628177.1">
    <property type="nucleotide sequence ID" value="NC_015174.1"/>
</dbReference>
<reference evidence="3" key="1">
    <citation type="submission" date="2011-02" db="EMBL/GenBank/DDBJ databases">
        <title>The complete genome of Planctomyces brasiliensis DSM 5305.</title>
        <authorList>
            <person name="Lucas S."/>
            <person name="Copeland A."/>
            <person name="Lapidus A."/>
            <person name="Bruce D."/>
            <person name="Goodwin L."/>
            <person name="Pitluck S."/>
            <person name="Kyrpides N."/>
            <person name="Mavromatis K."/>
            <person name="Pagani I."/>
            <person name="Ivanova N."/>
            <person name="Ovchinnikova G."/>
            <person name="Lu M."/>
            <person name="Detter J.C."/>
            <person name="Han C."/>
            <person name="Land M."/>
            <person name="Hauser L."/>
            <person name="Markowitz V."/>
            <person name="Cheng J.-F."/>
            <person name="Hugenholtz P."/>
            <person name="Woyke T."/>
            <person name="Wu D."/>
            <person name="Tindall B."/>
            <person name="Pomrenke H.G."/>
            <person name="Brambilla E."/>
            <person name="Klenk H.-P."/>
            <person name="Eisen J.A."/>
        </authorList>
    </citation>
    <scope>NUCLEOTIDE SEQUENCE [LARGE SCALE GENOMIC DNA]</scope>
    <source>
        <strain evidence="3">ATCC 49424 / DSM 5305 / JCM 21570 / NBRC 103401 / IFAM 1448</strain>
    </source>
</reference>
<evidence type="ECO:0000259" key="1">
    <source>
        <dbReference type="Pfam" id="PF14267"/>
    </source>
</evidence>
<accession>F0SGA8</accession>
<sequence length="297" mass="33036">MPDNTPRPYSIRIFVPDGDPDGLRMVEKSNWTGVGVVFNRASYKQVLCRPEFERTGVYVLVGQDEQNALPTVYVGEGDPVKNRLNTHYSKKDFWNWAIFFVTKDGSLNKAHVKYLESRLVGLAKSARQCRLDNDTGSNPPTLTEAETADVENFLLDMLSIYPLLGLNVFELTEIPAKLDQEPALFINSGETSARGVETSQGFIVLRGSTIRDDITPSLEGTTYARLRQDLLEQGVMARQGSAITFTDNYTFSSPSAAATVVLGRPANGRLEWKNAEGKSLKQLEQELSRLMDSQSEC</sequence>
<dbReference type="OrthoDB" id="2656488at2"/>
<dbReference type="InterPro" id="IPR025579">
    <property type="entry name" value="DUF4357"/>
</dbReference>
<keyword evidence="3" id="KW-1185">Reference proteome</keyword>
<dbReference type="eggNOG" id="COG0322">
    <property type="taxonomic scope" value="Bacteria"/>
</dbReference>
<evidence type="ECO:0000313" key="2">
    <source>
        <dbReference type="EMBL" id="ADY59450.1"/>
    </source>
</evidence>
<dbReference type="Pfam" id="PF14267">
    <property type="entry name" value="DUF4357"/>
    <property type="match status" value="1"/>
</dbReference>
<protein>
    <recommendedName>
        <fullName evidence="1">DUF4357 domain-containing protein</fullName>
    </recommendedName>
</protein>
<name>F0SGA8_RUBBR</name>
<gene>
    <name evidence="2" type="ordered locus">Plabr_1840</name>
</gene>